<feature type="transmembrane region" description="Helical" evidence="1">
    <location>
        <begin position="152"/>
        <end position="172"/>
    </location>
</feature>
<evidence type="ECO:0000256" key="1">
    <source>
        <dbReference type="SAM" id="Phobius"/>
    </source>
</evidence>
<gene>
    <name evidence="2" type="ORF">QBC35DRAFT_253279</name>
</gene>
<keyword evidence="1" id="KW-1133">Transmembrane helix</keyword>
<evidence type="ECO:0000313" key="2">
    <source>
        <dbReference type="EMBL" id="KAK4186827.1"/>
    </source>
</evidence>
<dbReference type="Proteomes" id="UP001302126">
    <property type="component" value="Unassembled WGS sequence"/>
</dbReference>
<sequence length="202" mass="23838">MPIRLSSIWIPDQLRRLKRTIECHIFRSNSICRHALLICDQAWTGRSHDIPPFTPRQHLGSFLIARGKYSRYLWMMNETTSITNFSLIEKLAQGRVDRGFRWHTYLYRGAPFSLFFFFFFLCSALFYQKLDSLHHSSWRLFFSCTVWEAAGYIKHIGICNVLCCSLFPLFNLRLCSHLLMLYGGFESHTLEKLQLHTCQICP</sequence>
<dbReference type="EMBL" id="MU864414">
    <property type="protein sequence ID" value="KAK4186827.1"/>
    <property type="molecule type" value="Genomic_DNA"/>
</dbReference>
<feature type="transmembrane region" description="Helical" evidence="1">
    <location>
        <begin position="105"/>
        <end position="127"/>
    </location>
</feature>
<protein>
    <submittedName>
        <fullName evidence="2">Uncharacterized protein</fullName>
    </submittedName>
</protein>
<keyword evidence="1" id="KW-0812">Transmembrane</keyword>
<keyword evidence="3" id="KW-1185">Reference proteome</keyword>
<reference evidence="2" key="2">
    <citation type="submission" date="2023-05" db="EMBL/GenBank/DDBJ databases">
        <authorList>
            <consortium name="Lawrence Berkeley National Laboratory"/>
            <person name="Steindorff A."/>
            <person name="Hensen N."/>
            <person name="Bonometti L."/>
            <person name="Westerberg I."/>
            <person name="Brannstrom I.O."/>
            <person name="Guillou S."/>
            <person name="Cros-Aarteil S."/>
            <person name="Calhoun S."/>
            <person name="Haridas S."/>
            <person name="Kuo A."/>
            <person name="Mondo S."/>
            <person name="Pangilinan J."/>
            <person name="Riley R."/>
            <person name="Labutti K."/>
            <person name="Andreopoulos B."/>
            <person name="Lipzen A."/>
            <person name="Chen C."/>
            <person name="Yanf M."/>
            <person name="Daum C."/>
            <person name="Ng V."/>
            <person name="Clum A."/>
            <person name="Ohm R."/>
            <person name="Martin F."/>
            <person name="Silar P."/>
            <person name="Natvig D."/>
            <person name="Lalanne C."/>
            <person name="Gautier V."/>
            <person name="Ament-Velasquez S.L."/>
            <person name="Kruys A."/>
            <person name="Hutchinson M.I."/>
            <person name="Powell A.J."/>
            <person name="Barry K."/>
            <person name="Miller A.N."/>
            <person name="Grigoriev I.V."/>
            <person name="Debuchy R."/>
            <person name="Gladieux P."/>
            <person name="Thoren M.H."/>
            <person name="Johannesson H."/>
        </authorList>
    </citation>
    <scope>NUCLEOTIDE SEQUENCE</scope>
    <source>
        <strain evidence="2">PSN309</strain>
    </source>
</reference>
<name>A0AAN6WUR9_9PEZI</name>
<accession>A0AAN6WUR9</accession>
<dbReference type="AlphaFoldDB" id="A0AAN6WUR9"/>
<reference evidence="2" key="1">
    <citation type="journal article" date="2023" name="Mol. Phylogenet. Evol.">
        <title>Genome-scale phylogeny and comparative genomics of the fungal order Sordariales.</title>
        <authorList>
            <person name="Hensen N."/>
            <person name="Bonometti L."/>
            <person name="Westerberg I."/>
            <person name="Brannstrom I.O."/>
            <person name="Guillou S."/>
            <person name="Cros-Aarteil S."/>
            <person name="Calhoun S."/>
            <person name="Haridas S."/>
            <person name="Kuo A."/>
            <person name="Mondo S."/>
            <person name="Pangilinan J."/>
            <person name="Riley R."/>
            <person name="LaButti K."/>
            <person name="Andreopoulos B."/>
            <person name="Lipzen A."/>
            <person name="Chen C."/>
            <person name="Yan M."/>
            <person name="Daum C."/>
            <person name="Ng V."/>
            <person name="Clum A."/>
            <person name="Steindorff A."/>
            <person name="Ohm R.A."/>
            <person name="Martin F."/>
            <person name="Silar P."/>
            <person name="Natvig D.O."/>
            <person name="Lalanne C."/>
            <person name="Gautier V."/>
            <person name="Ament-Velasquez S.L."/>
            <person name="Kruys A."/>
            <person name="Hutchinson M.I."/>
            <person name="Powell A.J."/>
            <person name="Barry K."/>
            <person name="Miller A.N."/>
            <person name="Grigoriev I.V."/>
            <person name="Debuchy R."/>
            <person name="Gladieux P."/>
            <person name="Hiltunen Thoren M."/>
            <person name="Johannesson H."/>
        </authorList>
    </citation>
    <scope>NUCLEOTIDE SEQUENCE</scope>
    <source>
        <strain evidence="2">PSN309</strain>
    </source>
</reference>
<organism evidence="2 3">
    <name type="scientific">Podospora australis</name>
    <dbReference type="NCBI Taxonomy" id="1536484"/>
    <lineage>
        <taxon>Eukaryota</taxon>
        <taxon>Fungi</taxon>
        <taxon>Dikarya</taxon>
        <taxon>Ascomycota</taxon>
        <taxon>Pezizomycotina</taxon>
        <taxon>Sordariomycetes</taxon>
        <taxon>Sordariomycetidae</taxon>
        <taxon>Sordariales</taxon>
        <taxon>Podosporaceae</taxon>
        <taxon>Podospora</taxon>
    </lineage>
</organism>
<comment type="caution">
    <text evidence="2">The sequence shown here is derived from an EMBL/GenBank/DDBJ whole genome shotgun (WGS) entry which is preliminary data.</text>
</comment>
<evidence type="ECO:0000313" key="3">
    <source>
        <dbReference type="Proteomes" id="UP001302126"/>
    </source>
</evidence>
<proteinExistence type="predicted"/>
<keyword evidence="1" id="KW-0472">Membrane</keyword>